<feature type="domain" description="Myb-like" evidence="2">
    <location>
        <begin position="135"/>
        <end position="185"/>
    </location>
</feature>
<dbReference type="InterPro" id="IPR009057">
    <property type="entry name" value="Homeodomain-like_sf"/>
</dbReference>
<dbReference type="SMART" id="SM00717">
    <property type="entry name" value="SANT"/>
    <property type="match status" value="3"/>
</dbReference>
<keyword evidence="5" id="KW-1185">Reference proteome</keyword>
<dbReference type="PANTHER" id="PTHR45614">
    <property type="entry name" value="MYB PROTEIN-RELATED"/>
    <property type="match status" value="1"/>
</dbReference>
<reference evidence="4 5" key="1">
    <citation type="journal article" date="2024" name="Nat. Commun.">
        <title>Phylogenomics reveals the evolutionary origins of lichenization in chlorophyte algae.</title>
        <authorList>
            <person name="Puginier C."/>
            <person name="Libourel C."/>
            <person name="Otte J."/>
            <person name="Skaloud P."/>
            <person name="Haon M."/>
            <person name="Grisel S."/>
            <person name="Petersen M."/>
            <person name="Berrin J.G."/>
            <person name="Delaux P.M."/>
            <person name="Dal Grande F."/>
            <person name="Keller J."/>
        </authorList>
    </citation>
    <scope>NUCLEOTIDE SEQUENCE [LARGE SCALE GENOMIC DNA]</scope>
    <source>
        <strain evidence="4 5">SAG 216-7</strain>
    </source>
</reference>
<evidence type="ECO:0000313" key="4">
    <source>
        <dbReference type="EMBL" id="KAK9915494.1"/>
    </source>
</evidence>
<gene>
    <name evidence="4" type="ORF">WJX75_009977</name>
</gene>
<feature type="domain" description="HTH myb-type" evidence="3">
    <location>
        <begin position="139"/>
        <end position="189"/>
    </location>
</feature>
<feature type="compositionally biased region" description="Polar residues" evidence="1">
    <location>
        <begin position="204"/>
        <end position="219"/>
    </location>
</feature>
<evidence type="ECO:0000259" key="3">
    <source>
        <dbReference type="PROSITE" id="PS51294"/>
    </source>
</evidence>
<feature type="domain" description="HTH myb-type" evidence="3">
    <location>
        <begin position="83"/>
        <end position="138"/>
    </location>
</feature>
<feature type="domain" description="Myb-like" evidence="2">
    <location>
        <begin position="83"/>
        <end position="134"/>
    </location>
</feature>
<dbReference type="EMBL" id="JALJOT010000005">
    <property type="protein sequence ID" value="KAK9915494.1"/>
    <property type="molecule type" value="Genomic_DNA"/>
</dbReference>
<dbReference type="InterPro" id="IPR001005">
    <property type="entry name" value="SANT/Myb"/>
</dbReference>
<dbReference type="PANTHER" id="PTHR45614:SF25">
    <property type="entry name" value="MYB PROTEIN"/>
    <property type="match status" value="1"/>
</dbReference>
<dbReference type="Pfam" id="PF00249">
    <property type="entry name" value="Myb_DNA-binding"/>
    <property type="match status" value="3"/>
</dbReference>
<feature type="compositionally biased region" description="Acidic residues" evidence="1">
    <location>
        <begin position="305"/>
        <end position="314"/>
    </location>
</feature>
<accession>A0ABR2YVC9</accession>
<feature type="domain" description="HTH myb-type" evidence="3">
    <location>
        <begin position="39"/>
        <end position="82"/>
    </location>
</feature>
<proteinExistence type="predicted"/>
<feature type="compositionally biased region" description="Polar residues" evidence="1">
    <location>
        <begin position="462"/>
        <end position="475"/>
    </location>
</feature>
<dbReference type="InterPro" id="IPR017930">
    <property type="entry name" value="Myb_dom"/>
</dbReference>
<dbReference type="SUPFAM" id="SSF46689">
    <property type="entry name" value="Homeodomain-like"/>
    <property type="match status" value="2"/>
</dbReference>
<dbReference type="PROSITE" id="PS51294">
    <property type="entry name" value="HTH_MYB"/>
    <property type="match status" value="3"/>
</dbReference>
<comment type="caution">
    <text evidence="4">The sequence shown here is derived from an EMBL/GenBank/DDBJ whole genome shotgun (WGS) entry which is preliminary data.</text>
</comment>
<evidence type="ECO:0000259" key="2">
    <source>
        <dbReference type="PROSITE" id="PS50090"/>
    </source>
</evidence>
<feature type="region of interest" description="Disordered" evidence="1">
    <location>
        <begin position="374"/>
        <end position="423"/>
    </location>
</feature>
<feature type="compositionally biased region" description="Low complexity" evidence="1">
    <location>
        <begin position="608"/>
        <end position="618"/>
    </location>
</feature>
<feature type="region of interest" description="Disordered" evidence="1">
    <location>
        <begin position="185"/>
        <end position="357"/>
    </location>
</feature>
<name>A0ABR2YVC9_9CHLO</name>
<feature type="compositionally biased region" description="Basic and acidic residues" evidence="1">
    <location>
        <begin position="500"/>
        <end position="514"/>
    </location>
</feature>
<feature type="region of interest" description="Disordered" evidence="1">
    <location>
        <begin position="597"/>
        <end position="662"/>
    </location>
</feature>
<evidence type="ECO:0000256" key="1">
    <source>
        <dbReference type="SAM" id="MobiDB-lite"/>
    </source>
</evidence>
<sequence length="852" mass="90245">MKGTLSRPSRAAEAKDGVELPPVNGKTGAPTRRSAVGGWTAEEDEVLRRAVSYYGAKNWKKIAEHFEERTDVQCLHRWQKVLNPELVKGPWTPEEDLKIIELVTRLGAKRWSLIAKDLPGRIGKQCRERWHNHLDPSIKRGEWTKEEDCMLVEKHAEYGNQWAKIAQFLPGRTDNAIKNHWNSTMRRKVESGQFRAAAAKGRQRTQQRPSSQEPRSDSASQDDMEESPEGEYVEEEVAGSGATVSPETPEALGQGADYSRRSARASARKPHDAPAEGQAEAGCSPPLFKRPVRAARRTIPHTDGASDEEDEEMVPVEGPARPREHMSGSQVAEAARRGRKQLVPGRAAVDGSAVKGPYDEQTWNTLVELGYAPTPAQGQSGTVRTPREFNPAAATPPLVHTDALAGCKRTPPSGPEGSSPPVTLLSAAKMVSSRTPAFARKRSVAAELAAAAALGRDAAQPTGPSSRGDASSQQVPIERGSSAAEPHDAMAVLAAAAADSEEKSERQQQLRRQQEPFTPTSSAKRRALAGPDRDDALDGLVRPLLFTSPLLSLSSPALGATPAQQHSVDAAGRPTPRHSPQVLRQMLHLVPPIVFPQNSIGAGPPRSQATQQAEAGAAGSNGGSPVESAREQQGEPASTSKAEPMPEWMQGTTLAGQPHDDTAQLPECLRSLQSDAAANLQTWASINGQDVLANIICDPQWAKYLTEVALNAHSVPANPLSLLRAVQAGGAPLYALAQGVMQSEGAGAPPGPAVEAVGGTGDGAVSAGALEPQQPRGDQQSPSPTASKENEGNPACGNSAAGSQAALDRVQYGCSGVAAKGADAEAEQANTSLSNVKEATLSPSHFLLNECC</sequence>
<protein>
    <submittedName>
        <fullName evidence="4">Uncharacterized protein</fullName>
    </submittedName>
</protein>
<dbReference type="Proteomes" id="UP001491310">
    <property type="component" value="Unassembled WGS sequence"/>
</dbReference>
<feature type="region of interest" description="Disordered" evidence="1">
    <location>
        <begin position="553"/>
        <end position="578"/>
    </location>
</feature>
<organism evidence="4 5">
    <name type="scientific">Coccomyxa subellipsoidea</name>
    <dbReference type="NCBI Taxonomy" id="248742"/>
    <lineage>
        <taxon>Eukaryota</taxon>
        <taxon>Viridiplantae</taxon>
        <taxon>Chlorophyta</taxon>
        <taxon>core chlorophytes</taxon>
        <taxon>Trebouxiophyceae</taxon>
        <taxon>Trebouxiophyceae incertae sedis</taxon>
        <taxon>Coccomyxaceae</taxon>
        <taxon>Coccomyxa</taxon>
    </lineage>
</organism>
<dbReference type="CDD" id="cd00167">
    <property type="entry name" value="SANT"/>
    <property type="match status" value="3"/>
</dbReference>
<feature type="compositionally biased region" description="Acidic residues" evidence="1">
    <location>
        <begin position="220"/>
        <end position="237"/>
    </location>
</feature>
<feature type="region of interest" description="Disordered" evidence="1">
    <location>
        <begin position="744"/>
        <end position="801"/>
    </location>
</feature>
<dbReference type="PROSITE" id="PS50090">
    <property type="entry name" value="MYB_LIKE"/>
    <property type="match status" value="3"/>
</dbReference>
<feature type="region of interest" description="Disordered" evidence="1">
    <location>
        <begin position="1"/>
        <end position="37"/>
    </location>
</feature>
<feature type="compositionally biased region" description="Low complexity" evidence="1">
    <location>
        <begin position="553"/>
        <end position="563"/>
    </location>
</feature>
<dbReference type="Gene3D" id="1.10.10.60">
    <property type="entry name" value="Homeodomain-like"/>
    <property type="match status" value="3"/>
</dbReference>
<evidence type="ECO:0000313" key="5">
    <source>
        <dbReference type="Proteomes" id="UP001491310"/>
    </source>
</evidence>
<feature type="compositionally biased region" description="Polar residues" evidence="1">
    <location>
        <begin position="776"/>
        <end position="787"/>
    </location>
</feature>
<feature type="domain" description="Myb-like" evidence="2">
    <location>
        <begin position="37"/>
        <end position="82"/>
    </location>
</feature>
<feature type="compositionally biased region" description="Low complexity" evidence="1">
    <location>
        <begin position="489"/>
        <end position="498"/>
    </location>
</feature>
<feature type="compositionally biased region" description="Basic residues" evidence="1">
    <location>
        <begin position="290"/>
        <end position="299"/>
    </location>
</feature>
<dbReference type="InterPro" id="IPR050560">
    <property type="entry name" value="MYB_TF"/>
</dbReference>
<feature type="region of interest" description="Disordered" evidence="1">
    <location>
        <begin position="451"/>
        <end position="537"/>
    </location>
</feature>